<dbReference type="Proteomes" id="UP000600247">
    <property type="component" value="Unassembled WGS sequence"/>
</dbReference>
<evidence type="ECO:0000259" key="1">
    <source>
        <dbReference type="Pfam" id="PF13182"/>
    </source>
</evidence>
<keyword evidence="3" id="KW-1185">Reference proteome</keyword>
<protein>
    <recommendedName>
        <fullName evidence="1">DUF4007 domain-containing protein</fullName>
    </recommendedName>
</protein>
<feature type="domain" description="DUF4007" evidence="1">
    <location>
        <begin position="3"/>
        <end position="272"/>
    </location>
</feature>
<comment type="caution">
    <text evidence="2">The sequence shown here is derived from an EMBL/GenBank/DDBJ whole genome shotgun (WGS) entry which is preliminary data.</text>
</comment>
<reference evidence="2 3" key="1">
    <citation type="journal article" date="2014" name="Int. J. Syst. Evol. Microbiol.">
        <title>Complete genome sequence of Corynebacterium casei LMG S-19264T (=DSM 44701T), isolated from a smear-ripened cheese.</title>
        <authorList>
            <consortium name="US DOE Joint Genome Institute (JGI-PGF)"/>
            <person name="Walter F."/>
            <person name="Albersmeier A."/>
            <person name="Kalinowski J."/>
            <person name="Ruckert C."/>
        </authorList>
    </citation>
    <scope>NUCLEOTIDE SEQUENCE [LARGE SCALE GENOMIC DNA]</scope>
    <source>
        <strain evidence="2 3">CGMCC 1.15286</strain>
    </source>
</reference>
<proteinExistence type="predicted"/>
<accession>A0A917M086</accession>
<evidence type="ECO:0000313" key="3">
    <source>
        <dbReference type="Proteomes" id="UP000600247"/>
    </source>
</evidence>
<dbReference type="AlphaFoldDB" id="A0A917M086"/>
<dbReference type="Pfam" id="PF13182">
    <property type="entry name" value="DUF4007"/>
    <property type="match status" value="1"/>
</dbReference>
<gene>
    <name evidence="2" type="ORF">GCM10010918_22510</name>
</gene>
<dbReference type="EMBL" id="BMHY01000003">
    <property type="protein sequence ID" value="GGG67388.1"/>
    <property type="molecule type" value="Genomic_DNA"/>
</dbReference>
<dbReference type="RefSeq" id="WP_188889207.1">
    <property type="nucleotide sequence ID" value="NZ_BMHY01000003.1"/>
</dbReference>
<organism evidence="2 3">
    <name type="scientific">Paenibacillus radicis</name>
    <name type="common">ex Gao et al. 2016</name>
    <dbReference type="NCBI Taxonomy" id="1737354"/>
    <lineage>
        <taxon>Bacteria</taxon>
        <taxon>Bacillati</taxon>
        <taxon>Bacillota</taxon>
        <taxon>Bacilli</taxon>
        <taxon>Bacillales</taxon>
        <taxon>Paenibacillaceae</taxon>
        <taxon>Paenibacillus</taxon>
    </lineage>
</organism>
<evidence type="ECO:0000313" key="2">
    <source>
        <dbReference type="EMBL" id="GGG67388.1"/>
    </source>
</evidence>
<sequence length="291" mass="34277">MKFGAHQSFYLRVNWLSKAIKMQDENPRFFFDDFAFEKIGLGRNMVKSLRYWIVATNVMEEGKDDNRQSIHQLTEFGKLVAVFDRFMRLPLTSVVLHYMLATNKEHATTWYWFFNEYNHRSSNNEDIHGALSEWVTQHHKRPVSANTLKRDLDCLKQMYTARAKIDNDPEEVVASPLSGIELIYDSREQFIKNSPGLERLDMDGLYFGLLHYCYIHQVDSVTLEEIQIKPQLWGKLFHLSSNQILEVLELFHADPSYPVSFVRTNQIYSLNLEVVDPYIFLQKAYERKAAY</sequence>
<dbReference type="InterPro" id="IPR025248">
    <property type="entry name" value="DUF4007"/>
</dbReference>
<name>A0A917M086_9BACL</name>